<organism evidence="4 5">
    <name type="scientific">Amborella trichopoda</name>
    <dbReference type="NCBI Taxonomy" id="13333"/>
    <lineage>
        <taxon>Eukaryota</taxon>
        <taxon>Viridiplantae</taxon>
        <taxon>Streptophyta</taxon>
        <taxon>Embryophyta</taxon>
        <taxon>Tracheophyta</taxon>
        <taxon>Spermatophyta</taxon>
        <taxon>Magnoliopsida</taxon>
        <taxon>Amborellales</taxon>
        <taxon>Amborellaceae</taxon>
        <taxon>Amborella</taxon>
    </lineage>
</organism>
<feature type="compositionally biased region" description="Low complexity" evidence="1">
    <location>
        <begin position="96"/>
        <end position="109"/>
    </location>
</feature>
<evidence type="ECO:0000313" key="4">
    <source>
        <dbReference type="EMBL" id="ERN17197.1"/>
    </source>
</evidence>
<name>U5D704_AMBTC</name>
<feature type="compositionally biased region" description="Basic and acidic residues" evidence="1">
    <location>
        <begin position="68"/>
        <end position="81"/>
    </location>
</feature>
<dbReference type="Gramene" id="ERN17197">
    <property type="protein sequence ID" value="ERN17197"/>
    <property type="gene ID" value="AMTR_s00044p00156360"/>
</dbReference>
<dbReference type="AlphaFoldDB" id="U5D704"/>
<feature type="region of interest" description="Disordered" evidence="1">
    <location>
        <begin position="62"/>
        <end position="142"/>
    </location>
</feature>
<dbReference type="EMBL" id="KI392384">
    <property type="protein sequence ID" value="ERN17197.1"/>
    <property type="molecule type" value="Genomic_DNA"/>
</dbReference>
<feature type="compositionally biased region" description="Basic and acidic residues" evidence="1">
    <location>
        <begin position="132"/>
        <end position="142"/>
    </location>
</feature>
<dbReference type="Pfam" id="PF14309">
    <property type="entry name" value="DUF4378"/>
    <property type="match status" value="1"/>
</dbReference>
<dbReference type="STRING" id="13333.U5D704"/>
<dbReference type="InterPro" id="IPR025486">
    <property type="entry name" value="DUF4378"/>
</dbReference>
<gene>
    <name evidence="4" type="ORF">AMTR_s00044p00156360</name>
</gene>
<feature type="region of interest" description="Disordered" evidence="1">
    <location>
        <begin position="263"/>
        <end position="288"/>
    </location>
</feature>
<feature type="domain" description="DUF3741" evidence="3">
    <location>
        <begin position="51"/>
        <end position="68"/>
    </location>
</feature>
<dbReference type="Pfam" id="PF14383">
    <property type="entry name" value="VARLMGL"/>
    <property type="match status" value="1"/>
</dbReference>
<dbReference type="InterPro" id="IPR032795">
    <property type="entry name" value="DUF3741-assoc"/>
</dbReference>
<evidence type="ECO:0000313" key="5">
    <source>
        <dbReference type="Proteomes" id="UP000017836"/>
    </source>
</evidence>
<dbReference type="PANTHER" id="PTHR40836:SF4">
    <property type="entry name" value="RB1-INDUCIBLE COILED-COIL PROTEIN"/>
    <property type="match status" value="1"/>
</dbReference>
<protein>
    <recommendedName>
        <fullName evidence="6">DUF4378 domain-containing protein</fullName>
    </recommendedName>
</protein>
<accession>U5D704</accession>
<dbReference type="eggNOG" id="ENOG502QQ1V">
    <property type="taxonomic scope" value="Eukaryota"/>
</dbReference>
<evidence type="ECO:0000259" key="2">
    <source>
        <dbReference type="Pfam" id="PF14309"/>
    </source>
</evidence>
<evidence type="ECO:0000259" key="3">
    <source>
        <dbReference type="Pfam" id="PF14383"/>
    </source>
</evidence>
<dbReference type="Proteomes" id="UP000017836">
    <property type="component" value="Unassembled WGS sequence"/>
</dbReference>
<evidence type="ECO:0008006" key="6">
    <source>
        <dbReference type="Google" id="ProtNLM"/>
    </source>
</evidence>
<dbReference type="OMA" id="HWRRSKE"/>
<reference evidence="5" key="1">
    <citation type="journal article" date="2013" name="Science">
        <title>The Amborella genome and the evolution of flowering plants.</title>
        <authorList>
            <consortium name="Amborella Genome Project"/>
        </authorList>
    </citation>
    <scope>NUCLEOTIDE SEQUENCE [LARGE SCALE GENOMIC DNA]</scope>
</reference>
<dbReference type="PANTHER" id="PTHR40836">
    <property type="entry name" value="RB1-INDUCIBLE COILED-COIL PROTEIN"/>
    <property type="match status" value="1"/>
</dbReference>
<dbReference type="HOGENOM" id="CLU_007719_0_0_1"/>
<feature type="domain" description="DUF4378" evidence="2">
    <location>
        <begin position="644"/>
        <end position="803"/>
    </location>
</feature>
<evidence type="ECO:0000256" key="1">
    <source>
        <dbReference type="SAM" id="MobiDB-lite"/>
    </source>
</evidence>
<proteinExistence type="predicted"/>
<sequence length="810" mass="92292">MQSSWIKQDNTPFSCQVKQSYTTKDFYHNGTPMKLLIDQEMSKETEAKRNVPSVVARLMGVDSLPVSKKAEEPAKERENLRKSMPIKEQNRNGLTSLSSISSKFSRKNSPPLISQKKEQDEFINSLKPSKPRPREHPQEKQLQKFKKEFEAWQASKVLESSKSVDLSKNFRQWKDNQTIAQEILNKEKMALYLNPTRKSIEKERETITILSSEGVHQGKHRRPLHVKPTETAFLSVGNKPIDHSNHHGEIEQQRLPTRIVILKPGPEKSDEREQTQSSSTERLEEDGSIQDFLEEVRERLRLGLQENIRKDPSFSNNGIEFENTLRDPKEIARRIANQVRDRVGRERELDSPEFMSRDTRKFLSERLKNILSDESVTVHPVYIHGSSIIPAASDRIAESFRERKNSRFSRSTREETETKAISFRHERSKGEIDNVEVSPRNLVRSLSAPVSGTSFGKLLLEDQPIITGAQIRRKHEASESVSVEVRKSRRERFSLRGKVSSLRYSLTLRGRLFRKKIESAQAMEGSDELPSIRAIVTEQSIEMNVGVAQENSTEVPPSPVSVGSGNQERDFFGAGEQQVAAVSTSSCDYLHDEISLSDPFKEISSDLQELRRQLGLIESGRSNDSIEPEYSSCHVEGTEDEAKTYIKDILVTSGFFYGSAQIFSNWASPTTPIGPWVHEKVEEAYKRGSHSPKYDDKIKSQHKLLFDLLNETLICILGPFVSWSRPKRRVRASMVVPTGKRLLEDAWSMMRMYVHEPMDGQASLEGQVAKDLSMTQWMGMVDDDVDVIGKDMEGMILGDLVEEVLSEWCS</sequence>
<feature type="compositionally biased region" description="Basic and acidic residues" evidence="1">
    <location>
        <begin position="265"/>
        <end position="274"/>
    </location>
</feature>
<keyword evidence="5" id="KW-1185">Reference proteome</keyword>